<keyword evidence="2 6" id="KW-0812">Transmembrane</keyword>
<dbReference type="InterPro" id="IPR031152">
    <property type="entry name" value="PLXDC"/>
</dbReference>
<organism evidence="8 9">
    <name type="scientific">Mytilus coruscus</name>
    <name type="common">Sea mussel</name>
    <dbReference type="NCBI Taxonomy" id="42192"/>
    <lineage>
        <taxon>Eukaryota</taxon>
        <taxon>Metazoa</taxon>
        <taxon>Spiralia</taxon>
        <taxon>Lophotrochozoa</taxon>
        <taxon>Mollusca</taxon>
        <taxon>Bivalvia</taxon>
        <taxon>Autobranchia</taxon>
        <taxon>Pteriomorphia</taxon>
        <taxon>Mytilida</taxon>
        <taxon>Mytiloidea</taxon>
        <taxon>Mytilidae</taxon>
        <taxon>Mytilinae</taxon>
        <taxon>Mytilus</taxon>
    </lineage>
</organism>
<evidence type="ECO:0000256" key="1">
    <source>
        <dbReference type="ARBA" id="ARBA00004479"/>
    </source>
</evidence>
<evidence type="ECO:0008006" key="10">
    <source>
        <dbReference type="Google" id="ProtNLM"/>
    </source>
</evidence>
<dbReference type="OrthoDB" id="6285106at2759"/>
<keyword evidence="6" id="KW-0472">Membrane</keyword>
<name>A0A6J8CFJ2_MYTCO</name>
<evidence type="ECO:0000256" key="4">
    <source>
        <dbReference type="ARBA" id="ARBA00022989"/>
    </source>
</evidence>
<gene>
    <name evidence="8" type="ORF">MCOR_28814</name>
</gene>
<reference evidence="8 9" key="1">
    <citation type="submission" date="2020-06" db="EMBL/GenBank/DDBJ databases">
        <authorList>
            <person name="Li R."/>
            <person name="Bekaert M."/>
        </authorList>
    </citation>
    <scope>NUCLEOTIDE SEQUENCE [LARGE SCALE GENOMIC DNA]</scope>
    <source>
        <strain evidence="9">wild</strain>
    </source>
</reference>
<feature type="region of interest" description="Disordered" evidence="5">
    <location>
        <begin position="314"/>
        <end position="335"/>
    </location>
</feature>
<evidence type="ECO:0000256" key="2">
    <source>
        <dbReference type="ARBA" id="ARBA00022692"/>
    </source>
</evidence>
<keyword evidence="9" id="KW-1185">Reference proteome</keyword>
<feature type="transmembrane region" description="Helical" evidence="6">
    <location>
        <begin position="392"/>
        <end position="413"/>
    </location>
</feature>
<sequence length="464" mass="52406">MEFLLYLCFVLAFACVMSTNLGPNKIIYKGHTIVKRQEAPPDNITTISDHHDYYTSKIISDPYGAYWNELEGHTRHILSNDHRRKYSFIWISFKFPFYGRPIYRFAITTQGFLYMSNFTHPKLDWTFTHYIAPFMGNFDTIGNDSEILYKDDGHSFVVEWRNVELNDQPEKGPYTYQTTLFENGTILFAYKSVPDTDISGKLWPVKVGVSDAFYFDRDSPFGGYTRFIVRYHLINLNVTYLTNSTAVVLDPLPTCNEATTCENCTSLNIGFNCSWCHAASKCSSGMDWHRQNWRNNRCDAKAVDTPKQCLIPTKIPTTTSKPTTPATPTKPTTIISTKPSAMTARPTTTIITTTTTKPTTSTSPEISSTAASAAVRSDAVRSKKDSKSETAVVVPLVVVLVVILILCGAWIFYARTHPNTRSGIWLIEHSPRKMKEKFSGISFFKNSKEDTHSKYGVQSDSSTV</sequence>
<dbReference type="Proteomes" id="UP000507470">
    <property type="component" value="Unassembled WGS sequence"/>
</dbReference>
<evidence type="ECO:0000256" key="5">
    <source>
        <dbReference type="SAM" id="MobiDB-lite"/>
    </source>
</evidence>
<dbReference type="PANTHER" id="PTHR13055:SF12">
    <property type="entry name" value="LD40707P"/>
    <property type="match status" value="1"/>
</dbReference>
<keyword evidence="4 6" id="KW-1133">Transmembrane helix</keyword>
<dbReference type="GO" id="GO:0016020">
    <property type="term" value="C:membrane"/>
    <property type="evidence" value="ECO:0007669"/>
    <property type="project" value="UniProtKB-SubCell"/>
</dbReference>
<feature type="chain" id="PRO_5026922173" description="Plexin domain-containing protein 2" evidence="7">
    <location>
        <begin position="19"/>
        <end position="464"/>
    </location>
</feature>
<dbReference type="AlphaFoldDB" id="A0A6J8CFJ2"/>
<evidence type="ECO:0000313" key="9">
    <source>
        <dbReference type="Proteomes" id="UP000507470"/>
    </source>
</evidence>
<feature type="signal peptide" evidence="7">
    <location>
        <begin position="1"/>
        <end position="18"/>
    </location>
</feature>
<dbReference type="PANTHER" id="PTHR13055">
    <property type="entry name" value="TUMOR ENDOTHELIAL MARKER 7 RELATED"/>
    <property type="match status" value="1"/>
</dbReference>
<accession>A0A6J8CFJ2</accession>
<protein>
    <recommendedName>
        <fullName evidence="10">Plexin domain-containing protein 2</fullName>
    </recommendedName>
</protein>
<evidence type="ECO:0000313" key="8">
    <source>
        <dbReference type="EMBL" id="CAC5394009.1"/>
    </source>
</evidence>
<evidence type="ECO:0000256" key="7">
    <source>
        <dbReference type="SAM" id="SignalP"/>
    </source>
</evidence>
<evidence type="ECO:0000256" key="3">
    <source>
        <dbReference type="ARBA" id="ARBA00022729"/>
    </source>
</evidence>
<evidence type="ECO:0000256" key="6">
    <source>
        <dbReference type="SAM" id="Phobius"/>
    </source>
</evidence>
<proteinExistence type="predicted"/>
<keyword evidence="3 7" id="KW-0732">Signal</keyword>
<comment type="subcellular location">
    <subcellularLocation>
        <location evidence="1">Membrane</location>
        <topology evidence="1">Single-pass type I membrane protein</topology>
    </subcellularLocation>
</comment>
<dbReference type="EMBL" id="CACVKT020005246">
    <property type="protein sequence ID" value="CAC5394009.1"/>
    <property type="molecule type" value="Genomic_DNA"/>
</dbReference>